<dbReference type="EC" id="2.3.1.267" evidence="4"/>
<dbReference type="InterPro" id="IPR050832">
    <property type="entry name" value="Bact_Acetyltransf"/>
</dbReference>
<protein>
    <submittedName>
        <fullName evidence="4">Ribosomal-protein-alanine N-acetyltransferase</fullName>
        <ecNumber evidence="4">2.3.1.267</ecNumber>
    </submittedName>
</protein>
<dbReference type="EMBL" id="JACIDU010000004">
    <property type="protein sequence ID" value="MBB4102842.1"/>
    <property type="molecule type" value="Genomic_DNA"/>
</dbReference>
<keyword evidence="5" id="KW-1185">Reference proteome</keyword>
<proteinExistence type="predicted"/>
<accession>A0A7W6K2G8</accession>
<evidence type="ECO:0000313" key="4">
    <source>
        <dbReference type="EMBL" id="MBB4102842.1"/>
    </source>
</evidence>
<dbReference type="PANTHER" id="PTHR43877">
    <property type="entry name" value="AMINOALKYLPHOSPHONATE N-ACETYLTRANSFERASE-RELATED-RELATED"/>
    <property type="match status" value="1"/>
</dbReference>
<sequence length="172" mass="19170">MITVRSARQDEAAVLAEIGLKAWESAMSTIEDSSVLRDAAEAAFLSFTSQHWLTISVIEEDGVIAGWAARERLDETVTDFWIDPLWQSRGLGTALLASLEADIRHQGFDTARLETHARNEAIAFFEKHGYTIHWLTVSYSPKLDRDVETVGLSKRLDDGDDDGLHGRQATLQ</sequence>
<comment type="caution">
    <text evidence="4">The sequence shown here is derived from an EMBL/GenBank/DDBJ whole genome shotgun (WGS) entry which is preliminary data.</text>
</comment>
<evidence type="ECO:0000256" key="1">
    <source>
        <dbReference type="ARBA" id="ARBA00022679"/>
    </source>
</evidence>
<dbReference type="InterPro" id="IPR016181">
    <property type="entry name" value="Acyl_CoA_acyltransferase"/>
</dbReference>
<keyword evidence="2 4" id="KW-0012">Acyltransferase</keyword>
<dbReference type="Proteomes" id="UP000584824">
    <property type="component" value="Unassembled WGS sequence"/>
</dbReference>
<evidence type="ECO:0000259" key="3">
    <source>
        <dbReference type="PROSITE" id="PS51186"/>
    </source>
</evidence>
<dbReference type="AlphaFoldDB" id="A0A7W6K2G8"/>
<reference evidence="4 5" key="1">
    <citation type="submission" date="2020-08" db="EMBL/GenBank/DDBJ databases">
        <title>Genomic Encyclopedia of Type Strains, Phase IV (KMG-IV): sequencing the most valuable type-strain genomes for metagenomic binning, comparative biology and taxonomic classification.</title>
        <authorList>
            <person name="Goeker M."/>
        </authorList>
    </citation>
    <scope>NUCLEOTIDE SEQUENCE [LARGE SCALE GENOMIC DNA]</scope>
    <source>
        <strain evidence="4 5">DSM 26385</strain>
    </source>
</reference>
<dbReference type="InterPro" id="IPR000182">
    <property type="entry name" value="GNAT_dom"/>
</dbReference>
<evidence type="ECO:0000313" key="5">
    <source>
        <dbReference type="Proteomes" id="UP000584824"/>
    </source>
</evidence>
<dbReference type="CDD" id="cd04301">
    <property type="entry name" value="NAT_SF"/>
    <property type="match status" value="1"/>
</dbReference>
<gene>
    <name evidence="4" type="ORF">GGQ66_001385</name>
</gene>
<dbReference type="SUPFAM" id="SSF55729">
    <property type="entry name" value="Acyl-CoA N-acyltransferases (Nat)"/>
    <property type="match status" value="1"/>
</dbReference>
<dbReference type="PROSITE" id="PS51186">
    <property type="entry name" value="GNAT"/>
    <property type="match status" value="1"/>
</dbReference>
<keyword evidence="1 4" id="KW-0808">Transferase</keyword>
<dbReference type="Gene3D" id="3.40.630.30">
    <property type="match status" value="1"/>
</dbReference>
<dbReference type="Pfam" id="PF00583">
    <property type="entry name" value="Acetyltransf_1"/>
    <property type="match status" value="1"/>
</dbReference>
<dbReference type="RefSeq" id="WP_183790810.1">
    <property type="nucleotide sequence ID" value="NZ_JACIDU010000004.1"/>
</dbReference>
<feature type="domain" description="N-acetyltransferase" evidence="3">
    <location>
        <begin position="2"/>
        <end position="157"/>
    </location>
</feature>
<dbReference type="GO" id="GO:0008999">
    <property type="term" value="F:protein-N-terminal-alanine acetyltransferase activity"/>
    <property type="evidence" value="ECO:0007669"/>
    <property type="project" value="UniProtKB-EC"/>
</dbReference>
<evidence type="ECO:0000256" key="2">
    <source>
        <dbReference type="ARBA" id="ARBA00023315"/>
    </source>
</evidence>
<organism evidence="4 5">
    <name type="scientific">Allorhizobium borbori</name>
    <dbReference type="NCBI Taxonomy" id="485907"/>
    <lineage>
        <taxon>Bacteria</taxon>
        <taxon>Pseudomonadati</taxon>
        <taxon>Pseudomonadota</taxon>
        <taxon>Alphaproteobacteria</taxon>
        <taxon>Hyphomicrobiales</taxon>
        <taxon>Rhizobiaceae</taxon>
        <taxon>Rhizobium/Agrobacterium group</taxon>
        <taxon>Allorhizobium</taxon>
    </lineage>
</organism>
<name>A0A7W6K2G8_9HYPH</name>